<keyword evidence="1" id="KW-1133">Transmembrane helix</keyword>
<dbReference type="KEGG" id="aarg:Aargi30884_25340"/>
<sequence>MKKNTLLILITAFYIACFIGVMSLLNEKNLQIKLVFFVTCLYFYIFSKLLKRTGNVYWLAGFDYEDYKKMSLDERFEISSKYAKDIAVPSCMFCIYQLVSLYLHINTIIDAVIFFICLLLMCFPVGKKKSQND</sequence>
<evidence type="ECO:0000313" key="3">
    <source>
        <dbReference type="Proteomes" id="UP000464754"/>
    </source>
</evidence>
<feature type="transmembrane region" description="Helical" evidence="1">
    <location>
        <begin position="32"/>
        <end position="50"/>
    </location>
</feature>
<organism evidence="2 3">
    <name type="scientific">Amedibacterium intestinale</name>
    <dbReference type="NCBI Taxonomy" id="2583452"/>
    <lineage>
        <taxon>Bacteria</taxon>
        <taxon>Bacillati</taxon>
        <taxon>Bacillota</taxon>
        <taxon>Erysipelotrichia</taxon>
        <taxon>Erysipelotrichales</taxon>
        <taxon>Erysipelotrichaceae</taxon>
        <taxon>Amedibacterium</taxon>
    </lineage>
</organism>
<gene>
    <name evidence="2" type="ORF">Aargi30884_25340</name>
</gene>
<accession>A0A6N4TM42</accession>
<dbReference type="Proteomes" id="UP000464754">
    <property type="component" value="Chromosome"/>
</dbReference>
<keyword evidence="1" id="KW-0812">Transmembrane</keyword>
<dbReference type="AlphaFoldDB" id="A0A6N4TM42"/>
<keyword evidence="3" id="KW-1185">Reference proteome</keyword>
<feature type="transmembrane region" description="Helical" evidence="1">
    <location>
        <begin position="101"/>
        <end position="123"/>
    </location>
</feature>
<evidence type="ECO:0000313" key="2">
    <source>
        <dbReference type="EMBL" id="BBK23631.1"/>
    </source>
</evidence>
<name>A0A6N4TM42_9FIRM</name>
<dbReference type="EMBL" id="AP019695">
    <property type="protein sequence ID" value="BBK23631.1"/>
    <property type="molecule type" value="Genomic_DNA"/>
</dbReference>
<protein>
    <submittedName>
        <fullName evidence="2">Uncharacterized protein</fullName>
    </submittedName>
</protein>
<keyword evidence="1" id="KW-0472">Membrane</keyword>
<evidence type="ECO:0000256" key="1">
    <source>
        <dbReference type="SAM" id="Phobius"/>
    </source>
</evidence>
<reference evidence="3" key="1">
    <citation type="submission" date="2019-05" db="EMBL/GenBank/DDBJ databases">
        <title>Complete genome sequencing of Absiella argi strain JCM 30884.</title>
        <authorList>
            <person name="Sakamoto M."/>
            <person name="Murakami T."/>
            <person name="Mori H."/>
        </authorList>
    </citation>
    <scope>NUCLEOTIDE SEQUENCE [LARGE SCALE GENOMIC DNA]</scope>
    <source>
        <strain evidence="3">JCM 30884</strain>
    </source>
</reference>
<feature type="transmembrane region" description="Helical" evidence="1">
    <location>
        <begin position="6"/>
        <end position="25"/>
    </location>
</feature>
<proteinExistence type="predicted"/>
<dbReference type="RefSeq" id="WP_118278024.1">
    <property type="nucleotide sequence ID" value="NZ_AP019695.1"/>
</dbReference>